<dbReference type="RefSeq" id="XP_014036735.1">
    <property type="nucleotide sequence ID" value="XM_014181260.2"/>
</dbReference>
<dbReference type="OrthoDB" id="9994280at2759"/>
<protein>
    <submittedName>
        <fullName evidence="9">Transmembrane protein 200C</fullName>
    </submittedName>
</protein>
<evidence type="ECO:0000256" key="2">
    <source>
        <dbReference type="ARBA" id="ARBA00005308"/>
    </source>
</evidence>
<dbReference type="KEGG" id="sasa:106590344"/>
<feature type="region of interest" description="Disordered" evidence="6">
    <location>
        <begin position="311"/>
        <end position="339"/>
    </location>
</feature>
<dbReference type="InterPro" id="IPR018787">
    <property type="entry name" value="DUF2371_TMEM200"/>
</dbReference>
<feature type="compositionally biased region" description="Basic and acidic residues" evidence="6">
    <location>
        <begin position="15"/>
        <end position="24"/>
    </location>
</feature>
<gene>
    <name evidence="9" type="primary">LOC106590344</name>
</gene>
<keyword evidence="5 7" id="KW-0472">Membrane</keyword>
<evidence type="ECO:0000256" key="5">
    <source>
        <dbReference type="ARBA" id="ARBA00023136"/>
    </source>
</evidence>
<evidence type="ECO:0000256" key="4">
    <source>
        <dbReference type="ARBA" id="ARBA00022989"/>
    </source>
</evidence>
<dbReference type="Proteomes" id="UP001652741">
    <property type="component" value="Chromosome ssa29"/>
</dbReference>
<dbReference type="GeneID" id="106590344"/>
<feature type="region of interest" description="Disordered" evidence="6">
    <location>
        <begin position="483"/>
        <end position="516"/>
    </location>
</feature>
<accession>A0A1S3Q9T3</accession>
<comment type="subcellular location">
    <subcellularLocation>
        <location evidence="1">Membrane</location>
        <topology evidence="1">Multi-pass membrane protein</topology>
    </subcellularLocation>
</comment>
<evidence type="ECO:0000256" key="7">
    <source>
        <dbReference type="SAM" id="Phobius"/>
    </source>
</evidence>
<feature type="compositionally biased region" description="Basic residues" evidence="6">
    <location>
        <begin position="314"/>
        <end position="326"/>
    </location>
</feature>
<reference evidence="9" key="1">
    <citation type="submission" date="2025-08" db="UniProtKB">
        <authorList>
            <consortium name="RefSeq"/>
        </authorList>
    </citation>
    <scope>IDENTIFICATION</scope>
</reference>
<name>A0A1S3Q9T3_SALSA</name>
<dbReference type="PANTHER" id="PTHR31815">
    <property type="entry name" value="AGAP005329-PA"/>
    <property type="match status" value="1"/>
</dbReference>
<evidence type="ECO:0000256" key="3">
    <source>
        <dbReference type="ARBA" id="ARBA00022692"/>
    </source>
</evidence>
<feature type="compositionally biased region" description="Basic and acidic residues" evidence="6">
    <location>
        <begin position="505"/>
        <end position="516"/>
    </location>
</feature>
<keyword evidence="4 7" id="KW-1133">Transmembrane helix</keyword>
<keyword evidence="3 7" id="KW-0812">Transmembrane</keyword>
<keyword evidence="8" id="KW-1185">Reference proteome</keyword>
<feature type="region of interest" description="Disordered" evidence="6">
    <location>
        <begin position="237"/>
        <end position="258"/>
    </location>
</feature>
<proteinExistence type="inferred from homology"/>
<evidence type="ECO:0000256" key="6">
    <source>
        <dbReference type="SAM" id="MobiDB-lite"/>
    </source>
</evidence>
<organism evidence="8 9">
    <name type="scientific">Salmo salar</name>
    <name type="common">Atlantic salmon</name>
    <dbReference type="NCBI Taxonomy" id="8030"/>
    <lineage>
        <taxon>Eukaryota</taxon>
        <taxon>Metazoa</taxon>
        <taxon>Chordata</taxon>
        <taxon>Craniata</taxon>
        <taxon>Vertebrata</taxon>
        <taxon>Euteleostomi</taxon>
        <taxon>Actinopterygii</taxon>
        <taxon>Neopterygii</taxon>
        <taxon>Teleostei</taxon>
        <taxon>Protacanthopterygii</taxon>
        <taxon>Salmoniformes</taxon>
        <taxon>Salmonidae</taxon>
        <taxon>Salmoninae</taxon>
        <taxon>Salmo</taxon>
    </lineage>
</organism>
<feature type="compositionally biased region" description="Basic residues" evidence="6">
    <location>
        <begin position="25"/>
        <end position="36"/>
    </location>
</feature>
<evidence type="ECO:0000256" key="1">
    <source>
        <dbReference type="ARBA" id="ARBA00004141"/>
    </source>
</evidence>
<feature type="transmembrane region" description="Helical" evidence="7">
    <location>
        <begin position="152"/>
        <end position="172"/>
    </location>
</feature>
<comment type="similarity">
    <text evidence="2">Belongs to the TMEM200 family.</text>
</comment>
<dbReference type="Pfam" id="PF10177">
    <property type="entry name" value="DUF2371"/>
    <property type="match status" value="1"/>
</dbReference>
<evidence type="ECO:0000313" key="8">
    <source>
        <dbReference type="Proteomes" id="UP001652741"/>
    </source>
</evidence>
<feature type="transmembrane region" description="Helical" evidence="7">
    <location>
        <begin position="53"/>
        <end position="75"/>
    </location>
</feature>
<sequence>MIATGGLLRINRRQDSLRSKSRAENKRKRKAKKKRKNEVVVVKGKLNLCSISGVVAAIGILILLVGIAMAILGYWPRESPLYPDPPKIQRIYNKKEESGLTGNWTNNAKDGFHLDGDLVSNNRSNGTGLEQPSMGFLAEFLDKYLYSDKLKVFGPLIMGIGIFLFICANAVLHENRDKKTKIINLRDIYSTVIDIHSLRTKENMPLNGFVNYMQSKGVEGKPSAAYTAALLAKGTWPSGGSPDEGSLGPSRCHSLTRSRVSSLERQTFTDTVYTISRHSGAGQQSSPISIPKRWETRTIVASSVNAFTLPMTKPNHRANQHQRRPSAKAEAGRSRAALCDSGEEDEAWVGYGVPETTTQANVETLQTAMLLPQDSVEVYKSSGSLQGALQGSQIQLLPSSPTGPRVMGSHLSLSALTDYSRSIDLGITPSTPTEWKVERSRRLSCPRLEVPGGGGYIKLGDLGGESFESRESCEVTTFSRVTSEQGLAKSQREGGVANEQEESSPGERQDRCSRRYSNKEKLLMISQSDSVLDDEEVDSTEI</sequence>
<feature type="region of interest" description="Disordered" evidence="6">
    <location>
        <begin position="15"/>
        <end position="36"/>
    </location>
</feature>
<evidence type="ECO:0000313" key="9">
    <source>
        <dbReference type="RefSeq" id="XP_014036735.1"/>
    </source>
</evidence>
<dbReference type="PANTHER" id="PTHR31815:SF2">
    <property type="entry name" value="TRANSMEMBRANE PROTEIN 200C"/>
    <property type="match status" value="1"/>
</dbReference>
<dbReference type="AlphaFoldDB" id="A0A1S3Q9T3"/>
<dbReference type="GO" id="GO:0016020">
    <property type="term" value="C:membrane"/>
    <property type="evidence" value="ECO:0007669"/>
    <property type="project" value="UniProtKB-SubCell"/>
</dbReference>